<feature type="domain" description="HYR" evidence="5">
    <location>
        <begin position="777"/>
        <end position="867"/>
    </location>
</feature>
<feature type="region of interest" description="Disordered" evidence="3">
    <location>
        <begin position="156"/>
        <end position="176"/>
    </location>
</feature>
<protein>
    <submittedName>
        <fullName evidence="6">VWA domain-containing protein</fullName>
    </submittedName>
</protein>
<feature type="region of interest" description="Disordered" evidence="3">
    <location>
        <begin position="331"/>
        <end position="364"/>
    </location>
</feature>
<feature type="compositionally biased region" description="Acidic residues" evidence="3">
    <location>
        <begin position="71"/>
        <end position="80"/>
    </location>
</feature>
<dbReference type="InterPro" id="IPR011659">
    <property type="entry name" value="WD40"/>
</dbReference>
<evidence type="ECO:0000259" key="5">
    <source>
        <dbReference type="PROSITE" id="PS50825"/>
    </source>
</evidence>
<proteinExistence type="inferred from homology"/>
<dbReference type="SUPFAM" id="SSF53300">
    <property type="entry name" value="vWA-like"/>
    <property type="match status" value="1"/>
</dbReference>
<feature type="compositionally biased region" description="Basic and acidic residues" evidence="3">
    <location>
        <begin position="338"/>
        <end position="350"/>
    </location>
</feature>
<dbReference type="PANTHER" id="PTHR36842">
    <property type="entry name" value="PROTEIN TOLB HOMOLOG"/>
    <property type="match status" value="1"/>
</dbReference>
<dbReference type="PROSITE" id="PS50825">
    <property type="entry name" value="HYR"/>
    <property type="match status" value="1"/>
</dbReference>
<dbReference type="InterPro" id="IPR002035">
    <property type="entry name" value="VWF_A"/>
</dbReference>
<dbReference type="Proteomes" id="UP001597260">
    <property type="component" value="Unassembled WGS sequence"/>
</dbReference>
<accession>A0ABW3YNR8</accession>
<evidence type="ECO:0000256" key="3">
    <source>
        <dbReference type="SAM" id="MobiDB-lite"/>
    </source>
</evidence>
<organism evidence="6 7">
    <name type="scientific">Micromonospora sonneratiae</name>
    <dbReference type="NCBI Taxonomy" id="1184706"/>
    <lineage>
        <taxon>Bacteria</taxon>
        <taxon>Bacillati</taxon>
        <taxon>Actinomycetota</taxon>
        <taxon>Actinomycetes</taxon>
        <taxon>Micromonosporales</taxon>
        <taxon>Micromonosporaceae</taxon>
        <taxon>Micromonospora</taxon>
    </lineage>
</organism>
<reference evidence="7" key="1">
    <citation type="journal article" date="2019" name="Int. J. Syst. Evol. Microbiol.">
        <title>The Global Catalogue of Microorganisms (GCM) 10K type strain sequencing project: providing services to taxonomists for standard genome sequencing and annotation.</title>
        <authorList>
            <consortium name="The Broad Institute Genomics Platform"/>
            <consortium name="The Broad Institute Genome Sequencing Center for Infectious Disease"/>
            <person name="Wu L."/>
            <person name="Ma J."/>
        </authorList>
    </citation>
    <scope>NUCLEOTIDE SEQUENCE [LARGE SCALE GENOMIC DNA]</scope>
    <source>
        <strain evidence="7">JCM 31037</strain>
    </source>
</reference>
<dbReference type="CDD" id="cd00198">
    <property type="entry name" value="vWFA"/>
    <property type="match status" value="1"/>
</dbReference>
<evidence type="ECO:0000313" key="7">
    <source>
        <dbReference type="Proteomes" id="UP001597260"/>
    </source>
</evidence>
<dbReference type="Pfam" id="PF07676">
    <property type="entry name" value="PD40"/>
    <property type="match status" value="5"/>
</dbReference>
<evidence type="ECO:0000256" key="2">
    <source>
        <dbReference type="ARBA" id="ARBA00022737"/>
    </source>
</evidence>
<dbReference type="Pfam" id="PF00092">
    <property type="entry name" value="VWA"/>
    <property type="match status" value="1"/>
</dbReference>
<dbReference type="InterPro" id="IPR015943">
    <property type="entry name" value="WD40/YVTN_repeat-like_dom_sf"/>
</dbReference>
<dbReference type="EMBL" id="JBHTMP010000083">
    <property type="protein sequence ID" value="MFD1325543.1"/>
    <property type="molecule type" value="Genomic_DNA"/>
</dbReference>
<comment type="similarity">
    <text evidence="1">Belongs to the TolB family.</text>
</comment>
<gene>
    <name evidence="6" type="ORF">ACFQ4H_31130</name>
</gene>
<keyword evidence="7" id="KW-1185">Reference proteome</keyword>
<dbReference type="SMART" id="SM00327">
    <property type="entry name" value="VWA"/>
    <property type="match status" value="1"/>
</dbReference>
<name>A0ABW3YNR8_9ACTN</name>
<sequence>MRRGNLRAALLVLGLLCSLVVLGPEPPGRSTPSALLAAPAATGYRLGYTSTERPTLRVVVPGRPSAPALPEGEEGSADLDPDARGGALVWVGHRSSDGEAVPDGDLYLLRPDRAALRLTTDPGRKRHPALSPDGRQVVFTSDRGGSDDIWLVSTDGSTPRQLTEHPGEDNWPTWSPDGSRIVFSSTRDDPAGDLYVLDVTSGRTTRLTTDPAADNQPAWSPDGSRIAFTTTRFAPADGSAPATEVVTMPASGGPVTRVIPRPWDSAQAAWAPDSRRLAFVTTRFDNAGDVYLVTGTTVTPVAATELAEGDPDWRGTEVIYTASAIDSDADVWSADSNGQDRRDLTARPELEEAGPAFSSDGTQLAYSADQSDGGARIMVADGDGRNPRLLAPPGTVAQDRDTDPTWSPDASAIAFTRRPANRSLPSRILVVRVRDGHQLATLPVPSHLSAWDAEPAWSPDGTRIAISRNATRRESIVEDPVVDRPALPGSEFTVTQSVRTPSVPPRPDIVFLVDNTGSMATPGEDGSSVIGQLKARIPEVISSVREDQPDAHFGLATFGGLGDPDLYDPRLVLTPADTDQNRETINRAIQTLMADSQYGTENWFYALRQIAGNDRVGFRPDSSRIVVLISDTYSIDKTTPQGEEISRDALGDALVGAGISLIGVPIISSSGEAGLDADDIASSLAQQTGGRLTPNSQPGQLIQAIKDAIRELTLTVRPIVEHCDDGLGVTFDPDPARVPAGDPAVFRELVTVAPGATPGALLRCRLRFDVNAPQPGVDSVQELVVQVAYPDRPFVRVDSVTVPATGADGAWVTYQATATDLAGRPLVPQCTPASGSLFPVGQTVVTCTAVDSEGRTGQDTAVVTVVDPNGNGIRIWVARIVSSTVDALTFGDQHDLSVRVGEPCTARSWDHGPAWSPNGAALAFTDSAAPAALCVVDADGSNARIPLSGVDQGNRPAADPAWAPDGTRIAVALRTAVGPDFAAVCDCSTVSSIVTVPPGGGPALTVIRDVGYQPAYQTIPIPDLSLSVSVSGQPGYVGGENVTVTFTVRNDSKQAARNTWLTLSLPAALLPPVSIDSRCDPATGLCRLGSLGIGDQQVITVVLPARAAISLPVSGRLTATVGNGVPATRFAQAPLSILAPTLVVDPLIGPPGFVTVAVGTNFPPGARVRLTWDFGITATPDTVPVNPDGTFRTQVLILRKDPLGPRRLKAVLVSGTRFGPVTTEQPFLVVPRALDPPNFHGRR</sequence>
<feature type="region of interest" description="Disordered" evidence="3">
    <location>
        <begin position="62"/>
        <end position="83"/>
    </location>
</feature>
<evidence type="ECO:0000259" key="4">
    <source>
        <dbReference type="PROSITE" id="PS50234"/>
    </source>
</evidence>
<keyword evidence="2" id="KW-0677">Repeat</keyword>
<evidence type="ECO:0000256" key="1">
    <source>
        <dbReference type="ARBA" id="ARBA00009820"/>
    </source>
</evidence>
<dbReference type="InterPro" id="IPR011042">
    <property type="entry name" value="6-blade_b-propeller_TolB-like"/>
</dbReference>
<dbReference type="PROSITE" id="PS50234">
    <property type="entry name" value="VWFA"/>
    <property type="match status" value="1"/>
</dbReference>
<feature type="region of interest" description="Disordered" evidence="3">
    <location>
        <begin position="122"/>
        <end position="142"/>
    </location>
</feature>
<dbReference type="Pfam" id="PF26549">
    <property type="entry name" value="Tricorn_N"/>
    <property type="match status" value="1"/>
</dbReference>
<dbReference type="RefSeq" id="WP_377578068.1">
    <property type="nucleotide sequence ID" value="NZ_JBHTMP010000083.1"/>
</dbReference>
<dbReference type="InterPro" id="IPR036465">
    <property type="entry name" value="vWFA_dom_sf"/>
</dbReference>
<dbReference type="SUPFAM" id="SSF82171">
    <property type="entry name" value="DPP6 N-terminal domain-like"/>
    <property type="match status" value="2"/>
</dbReference>
<dbReference type="InterPro" id="IPR001434">
    <property type="entry name" value="OmcB-like_DUF11"/>
</dbReference>
<dbReference type="PANTHER" id="PTHR36842:SF1">
    <property type="entry name" value="PROTEIN TOLB"/>
    <property type="match status" value="1"/>
</dbReference>
<dbReference type="Gene3D" id="2.120.10.30">
    <property type="entry name" value="TolB, C-terminal domain"/>
    <property type="match status" value="3"/>
</dbReference>
<comment type="caution">
    <text evidence="6">The sequence shown here is derived from an EMBL/GenBank/DDBJ whole genome shotgun (WGS) entry which is preliminary data.</text>
</comment>
<feature type="domain" description="VWFA" evidence="4">
    <location>
        <begin position="508"/>
        <end position="709"/>
    </location>
</feature>
<dbReference type="InterPro" id="IPR003410">
    <property type="entry name" value="HYR_dom"/>
</dbReference>
<dbReference type="Gene3D" id="3.40.50.410">
    <property type="entry name" value="von Willebrand factor, type A domain"/>
    <property type="match status" value="1"/>
</dbReference>
<evidence type="ECO:0000313" key="6">
    <source>
        <dbReference type="EMBL" id="MFD1325543.1"/>
    </source>
</evidence>
<dbReference type="Pfam" id="PF01345">
    <property type="entry name" value="DUF11"/>
    <property type="match status" value="1"/>
</dbReference>
<dbReference type="Gene3D" id="2.130.10.10">
    <property type="entry name" value="YVTN repeat-like/Quinoprotein amine dehydrogenase"/>
    <property type="match status" value="1"/>
</dbReference>